<evidence type="ECO:0000313" key="11">
    <source>
        <dbReference type="Proteomes" id="UP001177023"/>
    </source>
</evidence>
<dbReference type="PROSITE" id="PS50082">
    <property type="entry name" value="WD_REPEATS_2"/>
    <property type="match status" value="2"/>
</dbReference>
<proteinExistence type="inferred from homology"/>
<dbReference type="InterPro" id="IPR036322">
    <property type="entry name" value="WD40_repeat_dom_sf"/>
</dbReference>
<comment type="caution">
    <text evidence="10">The sequence shown here is derived from an EMBL/GenBank/DDBJ whole genome shotgun (WGS) entry which is preliminary data.</text>
</comment>
<accession>A0AA36DDF7</accession>
<dbReference type="Proteomes" id="UP001177023">
    <property type="component" value="Unassembled WGS sequence"/>
</dbReference>
<gene>
    <name evidence="10" type="ORF">MSPICULIGERA_LOCUS23266</name>
</gene>
<feature type="compositionally biased region" description="Basic and acidic residues" evidence="8">
    <location>
        <begin position="16"/>
        <end position="35"/>
    </location>
</feature>
<evidence type="ECO:0000256" key="3">
    <source>
        <dbReference type="ARBA" id="ARBA00022552"/>
    </source>
</evidence>
<dbReference type="PANTHER" id="PTHR17605:SF0">
    <property type="entry name" value="RIBOSOME BIOGENESIS PROTEIN BOP1"/>
    <property type="match status" value="1"/>
</dbReference>
<evidence type="ECO:0000256" key="4">
    <source>
        <dbReference type="ARBA" id="ARBA00022574"/>
    </source>
</evidence>
<reference evidence="10" key="1">
    <citation type="submission" date="2023-06" db="EMBL/GenBank/DDBJ databases">
        <authorList>
            <person name="Delattre M."/>
        </authorList>
    </citation>
    <scope>NUCLEOTIDE SEQUENCE</scope>
    <source>
        <strain evidence="10">AF72</strain>
    </source>
</reference>
<dbReference type="HAMAP" id="MF_03027">
    <property type="entry name" value="BOP1"/>
    <property type="match status" value="1"/>
</dbReference>
<dbReference type="GO" id="GO:0000463">
    <property type="term" value="P:maturation of LSU-rRNA from tricistronic rRNA transcript (SSU-rRNA, 5.8S rRNA, LSU-rRNA)"/>
    <property type="evidence" value="ECO:0007669"/>
    <property type="project" value="TreeGrafter"/>
</dbReference>
<organism evidence="10 11">
    <name type="scientific">Mesorhabditis spiculigera</name>
    <dbReference type="NCBI Taxonomy" id="96644"/>
    <lineage>
        <taxon>Eukaryota</taxon>
        <taxon>Metazoa</taxon>
        <taxon>Ecdysozoa</taxon>
        <taxon>Nematoda</taxon>
        <taxon>Chromadorea</taxon>
        <taxon>Rhabditida</taxon>
        <taxon>Rhabditina</taxon>
        <taxon>Rhabditomorpha</taxon>
        <taxon>Rhabditoidea</taxon>
        <taxon>Rhabditidae</taxon>
        <taxon>Mesorhabditinae</taxon>
        <taxon>Mesorhabditis</taxon>
    </lineage>
</organism>
<evidence type="ECO:0000256" key="1">
    <source>
        <dbReference type="ARBA" id="ARBA00004604"/>
    </source>
</evidence>
<evidence type="ECO:0000256" key="2">
    <source>
        <dbReference type="ARBA" id="ARBA00022517"/>
    </source>
</evidence>
<dbReference type="EMBL" id="CATQJA010002703">
    <property type="protein sequence ID" value="CAJ0585237.1"/>
    <property type="molecule type" value="Genomic_DNA"/>
</dbReference>
<dbReference type="FunFam" id="2.130.10.10:FF:000576">
    <property type="entry name" value="Ribosome biogenesis protein ERB1"/>
    <property type="match status" value="1"/>
</dbReference>
<keyword evidence="6" id="KW-0539">Nucleus</keyword>
<feature type="repeat" description="WD" evidence="7">
    <location>
        <begin position="333"/>
        <end position="375"/>
    </location>
</feature>
<evidence type="ECO:0000256" key="8">
    <source>
        <dbReference type="SAM" id="MobiDB-lite"/>
    </source>
</evidence>
<evidence type="ECO:0000256" key="7">
    <source>
        <dbReference type="PROSITE-ProRule" id="PRU00221"/>
    </source>
</evidence>
<keyword evidence="5" id="KW-0677">Repeat</keyword>
<feature type="repeat" description="WD" evidence="7">
    <location>
        <begin position="645"/>
        <end position="666"/>
    </location>
</feature>
<dbReference type="InterPro" id="IPR001680">
    <property type="entry name" value="WD40_rpt"/>
</dbReference>
<protein>
    <recommendedName>
        <fullName evidence="9">BOP1 N-terminal domain-containing protein</fullName>
    </recommendedName>
</protein>
<dbReference type="Pfam" id="PF08145">
    <property type="entry name" value="BOP1NT"/>
    <property type="match status" value="1"/>
</dbReference>
<feature type="domain" description="BOP1 N-terminal" evidence="9">
    <location>
        <begin position="62"/>
        <end position="326"/>
    </location>
</feature>
<dbReference type="Gene3D" id="2.130.10.10">
    <property type="entry name" value="YVTN repeat-like/Quinoprotein amine dehydrogenase"/>
    <property type="match status" value="1"/>
</dbReference>
<keyword evidence="11" id="KW-1185">Reference proteome</keyword>
<dbReference type="InterPro" id="IPR028598">
    <property type="entry name" value="BOP1/Erb1"/>
</dbReference>
<keyword evidence="3" id="KW-0698">rRNA processing</keyword>
<evidence type="ECO:0000256" key="5">
    <source>
        <dbReference type="ARBA" id="ARBA00022737"/>
    </source>
</evidence>
<dbReference type="AlphaFoldDB" id="A0AA36DDF7"/>
<dbReference type="SMART" id="SM00320">
    <property type="entry name" value="WD40"/>
    <property type="match status" value="6"/>
</dbReference>
<dbReference type="GO" id="GO:0030687">
    <property type="term" value="C:preribosome, large subunit precursor"/>
    <property type="evidence" value="ECO:0007669"/>
    <property type="project" value="TreeGrafter"/>
</dbReference>
<dbReference type="Pfam" id="PF00400">
    <property type="entry name" value="WD40"/>
    <property type="match status" value="3"/>
</dbReference>
<comment type="subcellular location">
    <subcellularLocation>
        <location evidence="1">Nucleus</location>
        <location evidence="1">Nucleolus</location>
    </subcellularLocation>
</comment>
<feature type="non-terminal residue" evidence="10">
    <location>
        <position position="666"/>
    </location>
</feature>
<dbReference type="GO" id="GO:0043021">
    <property type="term" value="F:ribonucleoprotein complex binding"/>
    <property type="evidence" value="ECO:0007669"/>
    <property type="project" value="TreeGrafter"/>
</dbReference>
<keyword evidence="2" id="KW-0690">Ribosome biogenesis</keyword>
<dbReference type="InterPro" id="IPR012953">
    <property type="entry name" value="BOP1_N_dom"/>
</dbReference>
<dbReference type="SUPFAM" id="SSF50978">
    <property type="entry name" value="WD40 repeat-like"/>
    <property type="match status" value="1"/>
</dbReference>
<dbReference type="InterPro" id="IPR015943">
    <property type="entry name" value="WD40/YVTN_repeat-like_dom_sf"/>
</dbReference>
<dbReference type="SMART" id="SM01035">
    <property type="entry name" value="BOP1NT"/>
    <property type="match status" value="1"/>
</dbReference>
<evidence type="ECO:0000259" key="9">
    <source>
        <dbReference type="SMART" id="SM01035"/>
    </source>
</evidence>
<keyword evidence="4 7" id="KW-0853">WD repeat</keyword>
<evidence type="ECO:0000313" key="10">
    <source>
        <dbReference type="EMBL" id="CAJ0585237.1"/>
    </source>
</evidence>
<dbReference type="PROSITE" id="PS50294">
    <property type="entry name" value="WD_REPEATS_REGION"/>
    <property type="match status" value="2"/>
</dbReference>
<dbReference type="GO" id="GO:0070545">
    <property type="term" value="C:PeBoW complex"/>
    <property type="evidence" value="ECO:0007669"/>
    <property type="project" value="TreeGrafter"/>
</dbReference>
<name>A0AA36DDF7_9BILA</name>
<evidence type="ECO:0000256" key="6">
    <source>
        <dbReference type="ARBA" id="ARBA00023242"/>
    </source>
</evidence>
<sequence length="666" mass="76158">MAKDAQKQVLRKKRKNTEPLLKKEPIADDEDVKTNGRVFDEFDSSDEEDLRNTIGNIPVQWYDNEEHIGYDQDGQKIAKPKKAGEIDIFLQKMEDPDYWRKVFDRQIGQDVTLSEEQIGKIRALMSGKFPTVGYNPYEPLVEYYSSVPSIHPIDNTPLSKASFLPSKDEMRIVSKMVHAIKMGWMKTEKTPKQTAPKVYDLWAGEDEKKSKTKSEMHRIRMHMPAPKVTLPTHAESYNPPQEYLMTEEERKAWEEQEPEERRMDFIPNKFDALRKVPQYSRFVKERYERCMDLYLAPRQRKLKLNIEHPEQLLPDLPNPNDLRPFPTTLAFFMRGHTGQVRAVSVEPEKGELLASGGQDGTVRIWLLDNGRNIKTFELGQPVLGVAFCPNASRTLLAVSVEGKKVILLNTECGDKLLVSQTKQFLSELPIGIEESEAPVTWSKEKGRVVLEMNAEVRKVVWHKKGDYLATVGIIDHASSVVIHQISKAKSQCPFSKKKGLVQSVAFHPTQPQFFVALLRHVRIYDLAKCQLLKKCTTNSGHLSVMIPDNYGDNLFVGGLDRRFAWLDLQLSTRPWKSLRHHKSAIRGIAYHSKYPLLATASDDGTTLVYYARIHHDTFRDNELVPVKRLGAHKKVDGLAILDTVWHPTQPWLITAGADGTIALWSY</sequence>
<feature type="region of interest" description="Disordered" evidence="8">
    <location>
        <begin position="1"/>
        <end position="35"/>
    </location>
</feature>
<dbReference type="PANTHER" id="PTHR17605">
    <property type="entry name" value="RIBOSOME BIOGENESIS PROTEIN BOP1 BLOCK OF PROLIFERATION 1 PROTEIN"/>
    <property type="match status" value="1"/>
</dbReference>